<dbReference type="SUPFAM" id="SSF50630">
    <property type="entry name" value="Acid proteases"/>
    <property type="match status" value="1"/>
</dbReference>
<dbReference type="EMBL" id="QZAJ01000007">
    <property type="protein sequence ID" value="THW23577.1"/>
    <property type="molecule type" value="Genomic_DNA"/>
</dbReference>
<feature type="signal peptide" evidence="2">
    <location>
        <begin position="1"/>
        <end position="19"/>
    </location>
</feature>
<dbReference type="CDD" id="cd05471">
    <property type="entry name" value="pepsin_like"/>
    <property type="match status" value="1"/>
</dbReference>
<evidence type="ECO:0000259" key="3">
    <source>
        <dbReference type="PROSITE" id="PS51767"/>
    </source>
</evidence>
<keyword evidence="6" id="KW-0378">Hydrolase</keyword>
<feature type="chain" id="PRO_5044400029" evidence="2">
    <location>
        <begin position="20"/>
        <end position="483"/>
    </location>
</feature>
<feature type="domain" description="Peptidase A1" evidence="3">
    <location>
        <begin position="42"/>
        <end position="396"/>
    </location>
</feature>
<accession>A0A4S8YC21</accession>
<dbReference type="GO" id="GO:0006508">
    <property type="term" value="P:proteolysis"/>
    <property type="evidence" value="ECO:0007669"/>
    <property type="project" value="UniProtKB-KW"/>
</dbReference>
<evidence type="ECO:0000256" key="1">
    <source>
        <dbReference type="ARBA" id="ARBA00007447"/>
    </source>
</evidence>
<dbReference type="GO" id="GO:0004190">
    <property type="term" value="F:aspartic-type endopeptidase activity"/>
    <property type="evidence" value="ECO:0007669"/>
    <property type="project" value="InterPro"/>
</dbReference>
<evidence type="ECO:0000313" key="4">
    <source>
        <dbReference type="EMBL" id="THW23577.1"/>
    </source>
</evidence>
<dbReference type="Proteomes" id="UP000308953">
    <property type="component" value="Unassembled WGS sequence"/>
</dbReference>
<evidence type="ECO:0000313" key="9">
    <source>
        <dbReference type="Proteomes" id="UP000309076"/>
    </source>
</evidence>
<evidence type="ECO:0000313" key="5">
    <source>
        <dbReference type="EMBL" id="THW48335.1"/>
    </source>
</evidence>
<dbReference type="PROSITE" id="PS51767">
    <property type="entry name" value="PEPTIDASE_A1"/>
    <property type="match status" value="1"/>
</dbReference>
<dbReference type="InterPro" id="IPR034164">
    <property type="entry name" value="Pepsin-like_dom"/>
</dbReference>
<sequence>MKLLKTFTFLPLLCFGVGATEHHGTIELSLMNSVGSIHGDHYYANVTVGTPGQSQTVMIDTGSGTTIFAASNASFCTNSTLCPSTLNATQSSTLEVAYPGGLDSNYGDGTHLGGDLITDVVQISNLMISNVSMGLAHDIRWNYMPPVSGIMGLGYSNLNAVPMKMWNEVRQNPSFVETLVKAKAISSRLFSIYLNTPDLYGSILFGGIDNAKYNGPLTTLNCLSYPDHAIDSWYLKLQEVTMKPYDGPNQTLLRSTTLDPWVAIPDTGCAVWHLPTSAYHKVVGYAGVNPMTIAHERGFVRPCREVAYGNANATRFQIVFAGNGTNTASLDFELADIFAPLTQENGSMIADRYGQPLCRLQIIEVPEYQRVSLISNDVMRAGYWVFDLDNGQISLGQSNLRANISKVVRVQAGTNGLTQAIENLVFETQANKVDRMSGSTTHKLSTATNTIGYTTGAQFYTTSIVGHSSKSAPRLETQRRLTK</sequence>
<dbReference type="Gene3D" id="2.40.70.10">
    <property type="entry name" value="Acid Proteases"/>
    <property type="match status" value="2"/>
</dbReference>
<dbReference type="EMBL" id="QZAM01000039">
    <property type="protein sequence ID" value="THW48335.1"/>
    <property type="molecule type" value="Genomic_DNA"/>
</dbReference>
<dbReference type="InterPro" id="IPR021109">
    <property type="entry name" value="Peptidase_aspartic_dom_sf"/>
</dbReference>
<dbReference type="Pfam" id="PF00026">
    <property type="entry name" value="Asp"/>
    <property type="match status" value="1"/>
</dbReference>
<name>A0A4S8YC21_AURPU</name>
<reference evidence="7 8" key="1">
    <citation type="submission" date="2018-10" db="EMBL/GenBank/DDBJ databases">
        <title>Fifty Aureobasidium pullulans genomes reveal a recombining polyextremotolerant generalist.</title>
        <authorList>
            <person name="Gostincar C."/>
            <person name="Turk M."/>
            <person name="Zajc J."/>
            <person name="Gunde-Cimerman N."/>
        </authorList>
    </citation>
    <scope>NUCLEOTIDE SEQUENCE [LARGE SCALE GENOMIC DNA]</scope>
    <source>
        <strain evidence="5 9">EXF-10796</strain>
        <strain evidence="4 7">EXF-11318</strain>
        <strain evidence="6 8">EXF-9785</strain>
    </source>
</reference>
<dbReference type="Proteomes" id="UP000309076">
    <property type="component" value="Unassembled WGS sequence"/>
</dbReference>
<dbReference type="InterPro" id="IPR033121">
    <property type="entry name" value="PEPTIDASE_A1"/>
</dbReference>
<comment type="similarity">
    <text evidence="1">Belongs to the peptidase A1 family.</text>
</comment>
<evidence type="ECO:0000313" key="7">
    <source>
        <dbReference type="Proteomes" id="UP000308014"/>
    </source>
</evidence>
<proteinExistence type="inferred from homology"/>
<organism evidence="6 8">
    <name type="scientific">Aureobasidium pullulans</name>
    <name type="common">Black yeast</name>
    <name type="synonym">Pullularia pullulans</name>
    <dbReference type="NCBI Taxonomy" id="5580"/>
    <lineage>
        <taxon>Eukaryota</taxon>
        <taxon>Fungi</taxon>
        <taxon>Dikarya</taxon>
        <taxon>Ascomycota</taxon>
        <taxon>Pezizomycotina</taxon>
        <taxon>Dothideomycetes</taxon>
        <taxon>Dothideomycetidae</taxon>
        <taxon>Dothideales</taxon>
        <taxon>Saccotheciaceae</taxon>
        <taxon>Aureobasidium</taxon>
    </lineage>
</organism>
<comment type="caution">
    <text evidence="6">The sequence shown here is derived from an EMBL/GenBank/DDBJ whole genome shotgun (WGS) entry which is preliminary data.</text>
</comment>
<gene>
    <name evidence="6" type="ORF">D6D10_06158</name>
    <name evidence="5" type="ORF">D6D21_02985</name>
    <name evidence="4" type="ORF">D6D24_00468</name>
</gene>
<dbReference type="PANTHER" id="PTHR47966:SF65">
    <property type="entry name" value="ASPARTIC-TYPE ENDOPEPTIDASE"/>
    <property type="match status" value="1"/>
</dbReference>
<dbReference type="PANTHER" id="PTHR47966">
    <property type="entry name" value="BETA-SITE APP-CLEAVING ENZYME, ISOFORM A-RELATED"/>
    <property type="match status" value="1"/>
</dbReference>
<evidence type="ECO:0000256" key="2">
    <source>
        <dbReference type="SAM" id="SignalP"/>
    </source>
</evidence>
<protein>
    <submittedName>
        <fullName evidence="6">Acid protease</fullName>
    </submittedName>
</protein>
<evidence type="ECO:0000313" key="6">
    <source>
        <dbReference type="EMBL" id="THX37089.1"/>
    </source>
</evidence>
<keyword evidence="2" id="KW-0732">Signal</keyword>
<keyword evidence="6" id="KW-0645">Protease</keyword>
<dbReference type="Proteomes" id="UP000308014">
    <property type="component" value="Unassembled WGS sequence"/>
</dbReference>
<dbReference type="AlphaFoldDB" id="A0A4S8YC21"/>
<dbReference type="EMBL" id="QZAV01000143">
    <property type="protein sequence ID" value="THX37089.1"/>
    <property type="molecule type" value="Genomic_DNA"/>
</dbReference>
<evidence type="ECO:0000313" key="8">
    <source>
        <dbReference type="Proteomes" id="UP000308953"/>
    </source>
</evidence>
<dbReference type="InterPro" id="IPR001461">
    <property type="entry name" value="Aspartic_peptidase_A1"/>
</dbReference>
<dbReference type="PRINTS" id="PR00792">
    <property type="entry name" value="PEPSIN"/>
</dbReference>